<dbReference type="Proteomes" id="UP001596024">
    <property type="component" value="Unassembled WGS sequence"/>
</dbReference>
<organism evidence="2 3">
    <name type="scientific">Glycocaulis abyssi</name>
    <dbReference type="NCBI Taxonomy" id="1433403"/>
    <lineage>
        <taxon>Bacteria</taxon>
        <taxon>Pseudomonadati</taxon>
        <taxon>Pseudomonadota</taxon>
        <taxon>Alphaproteobacteria</taxon>
        <taxon>Maricaulales</taxon>
        <taxon>Maricaulaceae</taxon>
        <taxon>Glycocaulis</taxon>
    </lineage>
</organism>
<proteinExistence type="predicted"/>
<comment type="caution">
    <text evidence="2">The sequence shown here is derived from an EMBL/GenBank/DDBJ whole genome shotgun (WGS) entry which is preliminary data.</text>
</comment>
<sequence>MTRKSDKGSRPPAGSDSREARLAEALRANLRRRKAAARPAKGGAEKTTGTKPAGQG</sequence>
<gene>
    <name evidence="2" type="ORF">ACFPB0_08475</name>
</gene>
<evidence type="ECO:0000313" key="3">
    <source>
        <dbReference type="Proteomes" id="UP001596024"/>
    </source>
</evidence>
<dbReference type="EMBL" id="JBHSGQ010000003">
    <property type="protein sequence ID" value="MFC4725323.1"/>
    <property type="molecule type" value="Genomic_DNA"/>
</dbReference>
<keyword evidence="3" id="KW-1185">Reference proteome</keyword>
<dbReference type="RefSeq" id="WP_371392572.1">
    <property type="nucleotide sequence ID" value="NZ_CP163421.1"/>
</dbReference>
<name>A0ABV9NF42_9PROT</name>
<feature type="region of interest" description="Disordered" evidence="1">
    <location>
        <begin position="1"/>
        <end position="56"/>
    </location>
</feature>
<accession>A0ABV9NF42</accession>
<protein>
    <submittedName>
        <fullName evidence="2">Uncharacterized protein</fullName>
    </submittedName>
</protein>
<reference evidence="3" key="1">
    <citation type="journal article" date="2019" name="Int. J. Syst. Evol. Microbiol.">
        <title>The Global Catalogue of Microorganisms (GCM) 10K type strain sequencing project: providing services to taxonomists for standard genome sequencing and annotation.</title>
        <authorList>
            <consortium name="The Broad Institute Genomics Platform"/>
            <consortium name="The Broad Institute Genome Sequencing Center for Infectious Disease"/>
            <person name="Wu L."/>
            <person name="Ma J."/>
        </authorList>
    </citation>
    <scope>NUCLEOTIDE SEQUENCE [LARGE SCALE GENOMIC DNA]</scope>
    <source>
        <strain evidence="3">CCUG 62981</strain>
    </source>
</reference>
<feature type="compositionally biased region" description="Low complexity" evidence="1">
    <location>
        <begin position="37"/>
        <end position="46"/>
    </location>
</feature>
<evidence type="ECO:0000256" key="1">
    <source>
        <dbReference type="SAM" id="MobiDB-lite"/>
    </source>
</evidence>
<evidence type="ECO:0000313" key="2">
    <source>
        <dbReference type="EMBL" id="MFC4725323.1"/>
    </source>
</evidence>